<evidence type="ECO:0000313" key="2">
    <source>
        <dbReference type="Proteomes" id="UP000410492"/>
    </source>
</evidence>
<name>A0A653D9C0_CALMS</name>
<accession>A0A653D9C0</accession>
<organism evidence="1 2">
    <name type="scientific">Callosobruchus maculatus</name>
    <name type="common">Southern cowpea weevil</name>
    <name type="synonym">Pulse bruchid</name>
    <dbReference type="NCBI Taxonomy" id="64391"/>
    <lineage>
        <taxon>Eukaryota</taxon>
        <taxon>Metazoa</taxon>
        <taxon>Ecdysozoa</taxon>
        <taxon>Arthropoda</taxon>
        <taxon>Hexapoda</taxon>
        <taxon>Insecta</taxon>
        <taxon>Pterygota</taxon>
        <taxon>Neoptera</taxon>
        <taxon>Endopterygota</taxon>
        <taxon>Coleoptera</taxon>
        <taxon>Polyphaga</taxon>
        <taxon>Cucujiformia</taxon>
        <taxon>Chrysomeloidea</taxon>
        <taxon>Chrysomelidae</taxon>
        <taxon>Bruchinae</taxon>
        <taxon>Bruchini</taxon>
        <taxon>Callosobruchus</taxon>
    </lineage>
</organism>
<protein>
    <submittedName>
        <fullName evidence="1">Uncharacterized protein</fullName>
    </submittedName>
</protein>
<reference evidence="1 2" key="1">
    <citation type="submission" date="2019-01" db="EMBL/GenBank/DDBJ databases">
        <authorList>
            <person name="Sayadi A."/>
        </authorList>
    </citation>
    <scope>NUCLEOTIDE SEQUENCE [LARGE SCALE GENOMIC DNA]</scope>
</reference>
<gene>
    <name evidence="1" type="ORF">CALMAC_LOCUS15563</name>
</gene>
<dbReference type="AlphaFoldDB" id="A0A653D9C0"/>
<feature type="non-terminal residue" evidence="1">
    <location>
        <position position="1"/>
    </location>
</feature>
<dbReference type="OrthoDB" id="6768044at2759"/>
<proteinExistence type="predicted"/>
<keyword evidence="2" id="KW-1185">Reference proteome</keyword>
<sequence>YHLVFLIQQLFESNSARVRIDGNPSGQTATRKRCVLSPMLFNSYSDL</sequence>
<evidence type="ECO:0000313" key="1">
    <source>
        <dbReference type="EMBL" id="VEN56759.1"/>
    </source>
</evidence>
<dbReference type="Proteomes" id="UP000410492">
    <property type="component" value="Unassembled WGS sequence"/>
</dbReference>
<dbReference type="EMBL" id="CAACVG010010837">
    <property type="protein sequence ID" value="VEN56759.1"/>
    <property type="molecule type" value="Genomic_DNA"/>
</dbReference>